<name>A0ABP4ZNK2_9MICO</name>
<evidence type="ECO:0008006" key="4">
    <source>
        <dbReference type="Google" id="ProtNLM"/>
    </source>
</evidence>
<keyword evidence="3" id="KW-1185">Reference proteome</keyword>
<dbReference type="Proteomes" id="UP001501094">
    <property type="component" value="Unassembled WGS sequence"/>
</dbReference>
<feature type="region of interest" description="Disordered" evidence="1">
    <location>
        <begin position="274"/>
        <end position="303"/>
    </location>
</feature>
<gene>
    <name evidence="2" type="ORF">GCM10009751_21830</name>
</gene>
<proteinExistence type="predicted"/>
<comment type="caution">
    <text evidence="2">The sequence shown here is derived from an EMBL/GenBank/DDBJ whole genome shotgun (WGS) entry which is preliminary data.</text>
</comment>
<reference evidence="3" key="1">
    <citation type="journal article" date="2019" name="Int. J. Syst. Evol. Microbiol.">
        <title>The Global Catalogue of Microorganisms (GCM) 10K type strain sequencing project: providing services to taxonomists for standard genome sequencing and annotation.</title>
        <authorList>
            <consortium name="The Broad Institute Genomics Platform"/>
            <consortium name="The Broad Institute Genome Sequencing Center for Infectious Disease"/>
            <person name="Wu L."/>
            <person name="Ma J."/>
        </authorList>
    </citation>
    <scope>NUCLEOTIDE SEQUENCE [LARGE SCALE GENOMIC DNA]</scope>
    <source>
        <strain evidence="3">JCM 14326</strain>
    </source>
</reference>
<organism evidence="2 3">
    <name type="scientific">Myceligenerans crystallogenes</name>
    <dbReference type="NCBI Taxonomy" id="316335"/>
    <lineage>
        <taxon>Bacteria</taxon>
        <taxon>Bacillati</taxon>
        <taxon>Actinomycetota</taxon>
        <taxon>Actinomycetes</taxon>
        <taxon>Micrococcales</taxon>
        <taxon>Promicromonosporaceae</taxon>
        <taxon>Myceligenerans</taxon>
    </lineage>
</organism>
<protein>
    <recommendedName>
        <fullName evidence="4">DNA-directed RNA polymerase specialized sigma subunit, sigma24 family</fullName>
    </recommendedName>
</protein>
<sequence>MPGMSPSASGTLMTELDQDWAELVATRSFAEEIDRFSRRFPQLSGLADGQPVRFTADDADTVLHALLVEYAGGNFAAGRVVLQCMLPAVRAIVRRSRRHYRDVQDLEQEAAAAMWDAICRFDLSRTEKVAMRLQGHTLTRVVGDRAPFAQGTRASRAPRVEEIPTDAAVLPHLERPEPEEPGTTAVYSLASASLGATGEVLDVIAWGLDRGVITAQEASLLTRVYAPDPELPEYAELGTGRGTYQKRVALELGIPHATLRQRASRAVRRLAEAVRTGGLSGGSPDGRKEEGRGTTSGEPLGGA</sequence>
<evidence type="ECO:0000313" key="2">
    <source>
        <dbReference type="EMBL" id="GAA1863545.1"/>
    </source>
</evidence>
<dbReference type="InterPro" id="IPR013325">
    <property type="entry name" value="RNA_pol_sigma_r2"/>
</dbReference>
<evidence type="ECO:0000256" key="1">
    <source>
        <dbReference type="SAM" id="MobiDB-lite"/>
    </source>
</evidence>
<dbReference type="SUPFAM" id="SSF88946">
    <property type="entry name" value="Sigma2 domain of RNA polymerase sigma factors"/>
    <property type="match status" value="1"/>
</dbReference>
<dbReference type="EMBL" id="BAAANL010000004">
    <property type="protein sequence ID" value="GAA1863545.1"/>
    <property type="molecule type" value="Genomic_DNA"/>
</dbReference>
<dbReference type="RefSeq" id="WP_344102589.1">
    <property type="nucleotide sequence ID" value="NZ_BAAANL010000004.1"/>
</dbReference>
<accession>A0ABP4ZNK2</accession>
<evidence type="ECO:0000313" key="3">
    <source>
        <dbReference type="Proteomes" id="UP001501094"/>
    </source>
</evidence>